<dbReference type="GO" id="GO:0035556">
    <property type="term" value="P:intracellular signal transduction"/>
    <property type="evidence" value="ECO:0007669"/>
    <property type="project" value="TreeGrafter"/>
</dbReference>
<dbReference type="Gene3D" id="3.30.200.20">
    <property type="entry name" value="Phosphorylase Kinase, domain 1"/>
    <property type="match status" value="1"/>
</dbReference>
<feature type="binding site" evidence="10">
    <location>
        <position position="308"/>
    </location>
    <ligand>
        <name>ATP</name>
        <dbReference type="ChEBI" id="CHEBI:30616"/>
    </ligand>
</feature>
<feature type="coiled-coil region" evidence="11">
    <location>
        <begin position="15"/>
        <end position="49"/>
    </location>
</feature>
<evidence type="ECO:0000256" key="10">
    <source>
        <dbReference type="PROSITE-ProRule" id="PRU10141"/>
    </source>
</evidence>
<keyword evidence="2" id="KW-0723">Serine/threonine-protein kinase</keyword>
<evidence type="ECO:0000313" key="13">
    <source>
        <dbReference type="EMBL" id="OLP77269.1"/>
    </source>
</evidence>
<evidence type="ECO:0000256" key="1">
    <source>
        <dbReference type="ARBA" id="ARBA00012513"/>
    </source>
</evidence>
<keyword evidence="7 10" id="KW-0067">ATP-binding</keyword>
<dbReference type="OrthoDB" id="421903at2759"/>
<keyword evidence="6 13" id="KW-0418">Kinase</keyword>
<keyword evidence="4" id="KW-0808">Transferase</keyword>
<dbReference type="PROSITE" id="PS00107">
    <property type="entry name" value="PROTEIN_KINASE_ATP"/>
    <property type="match status" value="1"/>
</dbReference>
<comment type="catalytic activity">
    <reaction evidence="8">
        <text>L-threonyl-[protein] + ATP = O-phospho-L-threonyl-[protein] + ADP + H(+)</text>
        <dbReference type="Rhea" id="RHEA:46608"/>
        <dbReference type="Rhea" id="RHEA-COMP:11060"/>
        <dbReference type="Rhea" id="RHEA-COMP:11605"/>
        <dbReference type="ChEBI" id="CHEBI:15378"/>
        <dbReference type="ChEBI" id="CHEBI:30013"/>
        <dbReference type="ChEBI" id="CHEBI:30616"/>
        <dbReference type="ChEBI" id="CHEBI:61977"/>
        <dbReference type="ChEBI" id="CHEBI:456216"/>
        <dbReference type="EC" id="2.7.11.1"/>
    </reaction>
</comment>
<keyword evidence="11" id="KW-0175">Coiled coil</keyword>
<sequence length="389" mass="43954">MAVQQGMSAPAQAAQSRLRRLLAKQTQDVKDLEVELQQREAERVHLLQLLKYKEQILQQESFAAERLRTALCSAKGCKQYYLMLCVLRCWRDAALRANSCRGLARAKEQSVEVVIRHACSALAMGLRQVTSRRMEDAMHELWLHAAAHRLQAPTAEATARDFPPPLPVKQEAAAKRGHELDSGIASLSLGEAVYEAVSDPRHEELSELVEVAEYEALVARLHSELRWERSRREACDKALETLRGSYSLLLSRATADQSCHLQPAAAMPPGSPSLDDFILMKVIGKGSYGKVMLVRHKAEGEDHVYAMKMLRKENVIKRNQVEHTKTERNVLEAVSHPFIVTLYYAFQTPKKLYFVLEYCPGGELFFHLSRAGRFSEGRCRHGRGKQILL</sequence>
<comment type="catalytic activity">
    <reaction evidence="9">
        <text>L-seryl-[protein] + ATP = O-phospho-L-seryl-[protein] + ADP + H(+)</text>
        <dbReference type="Rhea" id="RHEA:17989"/>
        <dbReference type="Rhea" id="RHEA-COMP:9863"/>
        <dbReference type="Rhea" id="RHEA-COMP:11604"/>
        <dbReference type="ChEBI" id="CHEBI:15378"/>
        <dbReference type="ChEBI" id="CHEBI:29999"/>
        <dbReference type="ChEBI" id="CHEBI:30616"/>
        <dbReference type="ChEBI" id="CHEBI:83421"/>
        <dbReference type="ChEBI" id="CHEBI:456216"/>
        <dbReference type="EC" id="2.7.11.1"/>
    </reaction>
</comment>
<name>A0A1Q9C2W7_SYMMI</name>
<dbReference type="PANTHER" id="PTHR24356:SF407">
    <property type="entry name" value="RAC SERINE_THREONINE-PROTEIN KINASE"/>
    <property type="match status" value="1"/>
</dbReference>
<evidence type="ECO:0000256" key="8">
    <source>
        <dbReference type="ARBA" id="ARBA00047899"/>
    </source>
</evidence>
<dbReference type="GO" id="GO:0005524">
    <property type="term" value="F:ATP binding"/>
    <property type="evidence" value="ECO:0007669"/>
    <property type="project" value="UniProtKB-UniRule"/>
</dbReference>
<keyword evidence="14" id="KW-1185">Reference proteome</keyword>
<comment type="caution">
    <text evidence="13">The sequence shown here is derived from an EMBL/GenBank/DDBJ whole genome shotgun (WGS) entry which is preliminary data.</text>
</comment>
<feature type="domain" description="Protein kinase" evidence="12">
    <location>
        <begin position="277"/>
        <end position="389"/>
    </location>
</feature>
<evidence type="ECO:0000256" key="6">
    <source>
        <dbReference type="ARBA" id="ARBA00022777"/>
    </source>
</evidence>
<dbReference type="AlphaFoldDB" id="A0A1Q9C2W7"/>
<dbReference type="InterPro" id="IPR017441">
    <property type="entry name" value="Protein_kinase_ATP_BS"/>
</dbReference>
<reference evidence="13 14" key="1">
    <citation type="submission" date="2016-02" db="EMBL/GenBank/DDBJ databases">
        <title>Genome analysis of coral dinoflagellate symbionts highlights evolutionary adaptations to a symbiotic lifestyle.</title>
        <authorList>
            <person name="Aranda M."/>
            <person name="Li Y."/>
            <person name="Liew Y.J."/>
            <person name="Baumgarten S."/>
            <person name="Simakov O."/>
            <person name="Wilson M."/>
            <person name="Piel J."/>
            <person name="Ashoor H."/>
            <person name="Bougouffa S."/>
            <person name="Bajic V.B."/>
            <person name="Ryu T."/>
            <person name="Ravasi T."/>
            <person name="Bayer T."/>
            <person name="Micklem G."/>
            <person name="Kim H."/>
            <person name="Bhak J."/>
            <person name="Lajeunesse T.C."/>
            <person name="Voolstra C.R."/>
        </authorList>
    </citation>
    <scope>NUCLEOTIDE SEQUENCE [LARGE SCALE GENOMIC DNA]</scope>
    <source>
        <strain evidence="13 14">CCMP2467</strain>
    </source>
</reference>
<evidence type="ECO:0000256" key="4">
    <source>
        <dbReference type="ARBA" id="ARBA00022679"/>
    </source>
</evidence>
<evidence type="ECO:0000259" key="12">
    <source>
        <dbReference type="PROSITE" id="PS50011"/>
    </source>
</evidence>
<dbReference type="SUPFAM" id="SSF56112">
    <property type="entry name" value="Protein kinase-like (PK-like)"/>
    <property type="match status" value="1"/>
</dbReference>
<dbReference type="Proteomes" id="UP000186817">
    <property type="component" value="Unassembled WGS sequence"/>
</dbReference>
<evidence type="ECO:0000256" key="7">
    <source>
        <dbReference type="ARBA" id="ARBA00022840"/>
    </source>
</evidence>
<accession>A0A1Q9C2W7</accession>
<proteinExistence type="predicted"/>
<gene>
    <name evidence="13" type="primary">pkgB</name>
    <name evidence="13" type="ORF">AK812_SmicGene42685</name>
</gene>
<dbReference type="InterPro" id="IPR050236">
    <property type="entry name" value="Ser_Thr_kinase_AGC"/>
</dbReference>
<dbReference type="FunFam" id="3.30.200.20:FF:000048">
    <property type="entry name" value="Non-specific serine/threonine protein kinase"/>
    <property type="match status" value="1"/>
</dbReference>
<dbReference type="EMBL" id="LSRX01001803">
    <property type="protein sequence ID" value="OLP77269.1"/>
    <property type="molecule type" value="Genomic_DNA"/>
</dbReference>
<evidence type="ECO:0000256" key="5">
    <source>
        <dbReference type="ARBA" id="ARBA00022741"/>
    </source>
</evidence>
<dbReference type="Pfam" id="PF00069">
    <property type="entry name" value="Pkinase"/>
    <property type="match status" value="1"/>
</dbReference>
<dbReference type="SMART" id="SM00220">
    <property type="entry name" value="S_TKc"/>
    <property type="match status" value="1"/>
</dbReference>
<dbReference type="EC" id="2.7.11.1" evidence="1"/>
<organism evidence="13 14">
    <name type="scientific">Symbiodinium microadriaticum</name>
    <name type="common">Dinoflagellate</name>
    <name type="synonym">Zooxanthella microadriatica</name>
    <dbReference type="NCBI Taxonomy" id="2951"/>
    <lineage>
        <taxon>Eukaryota</taxon>
        <taxon>Sar</taxon>
        <taxon>Alveolata</taxon>
        <taxon>Dinophyceae</taxon>
        <taxon>Suessiales</taxon>
        <taxon>Symbiodiniaceae</taxon>
        <taxon>Symbiodinium</taxon>
    </lineage>
</organism>
<dbReference type="GO" id="GO:0004674">
    <property type="term" value="F:protein serine/threonine kinase activity"/>
    <property type="evidence" value="ECO:0007669"/>
    <property type="project" value="UniProtKB-KW"/>
</dbReference>
<keyword evidence="3" id="KW-0597">Phosphoprotein</keyword>
<dbReference type="InterPro" id="IPR000719">
    <property type="entry name" value="Prot_kinase_dom"/>
</dbReference>
<evidence type="ECO:0000313" key="14">
    <source>
        <dbReference type="Proteomes" id="UP000186817"/>
    </source>
</evidence>
<evidence type="ECO:0000256" key="2">
    <source>
        <dbReference type="ARBA" id="ARBA00022527"/>
    </source>
</evidence>
<evidence type="ECO:0000256" key="11">
    <source>
        <dbReference type="SAM" id="Coils"/>
    </source>
</evidence>
<evidence type="ECO:0000256" key="9">
    <source>
        <dbReference type="ARBA" id="ARBA00048679"/>
    </source>
</evidence>
<protein>
    <recommendedName>
        <fullName evidence="1">non-specific serine/threonine protein kinase</fullName>
        <ecNumber evidence="1">2.7.11.1</ecNumber>
    </recommendedName>
</protein>
<keyword evidence="5 10" id="KW-0547">Nucleotide-binding</keyword>
<dbReference type="PANTHER" id="PTHR24356">
    <property type="entry name" value="SERINE/THREONINE-PROTEIN KINASE"/>
    <property type="match status" value="1"/>
</dbReference>
<evidence type="ECO:0000256" key="3">
    <source>
        <dbReference type="ARBA" id="ARBA00022553"/>
    </source>
</evidence>
<dbReference type="PROSITE" id="PS50011">
    <property type="entry name" value="PROTEIN_KINASE_DOM"/>
    <property type="match status" value="1"/>
</dbReference>
<dbReference type="InterPro" id="IPR011009">
    <property type="entry name" value="Kinase-like_dom_sf"/>
</dbReference>